<dbReference type="PANTHER" id="PTHR42693">
    <property type="entry name" value="ARYLSULFATASE FAMILY MEMBER"/>
    <property type="match status" value="1"/>
</dbReference>
<dbReference type="GO" id="GO:0004065">
    <property type="term" value="F:arylsulfatase activity"/>
    <property type="evidence" value="ECO:0007669"/>
    <property type="project" value="TreeGrafter"/>
</dbReference>
<dbReference type="KEGG" id="ssai:N0B31_08345"/>
<evidence type="ECO:0000313" key="5">
    <source>
        <dbReference type="EMBL" id="UWM56293.1"/>
    </source>
</evidence>
<proteinExistence type="inferred from homology"/>
<feature type="modified residue" description="3-oxoalanine (Ser)" evidence="3">
    <location>
        <position position="69"/>
    </location>
</feature>
<dbReference type="InterPro" id="IPR050738">
    <property type="entry name" value="Sulfatase"/>
</dbReference>
<evidence type="ECO:0000259" key="4">
    <source>
        <dbReference type="Pfam" id="PF00884"/>
    </source>
</evidence>
<reference evidence="5" key="1">
    <citation type="submission" date="2022-09" db="EMBL/GenBank/DDBJ databases">
        <title>Diverse halophilic archaea isolated from saline environments.</title>
        <authorList>
            <person name="Cui H.-L."/>
        </authorList>
    </citation>
    <scope>NUCLEOTIDE SEQUENCE</scope>
    <source>
        <strain evidence="5">ZS-35-S2</strain>
    </source>
</reference>
<comment type="similarity">
    <text evidence="1">Belongs to the sulfatase family.</text>
</comment>
<keyword evidence="2" id="KW-0378">Hydrolase</keyword>
<dbReference type="Gene3D" id="3.40.720.10">
    <property type="entry name" value="Alkaline Phosphatase, subunit A"/>
    <property type="match status" value="1"/>
</dbReference>
<dbReference type="AlphaFoldDB" id="A0A9E7R6N0"/>
<dbReference type="InterPro" id="IPR017850">
    <property type="entry name" value="Alkaline_phosphatase_core_sf"/>
</dbReference>
<comment type="PTM">
    <text evidence="3">The conversion to 3-oxoalanine (also known as C-formylglycine, FGly), of a serine or cysteine residue in prokaryotes and of a cysteine residue in eukaryotes, is critical for catalytic activity.</text>
</comment>
<evidence type="ECO:0000256" key="3">
    <source>
        <dbReference type="PIRSR" id="PIRSR600917-52"/>
    </source>
</evidence>
<organism evidence="5 6">
    <name type="scientific">Salinirubellus salinus</name>
    <dbReference type="NCBI Taxonomy" id="1364945"/>
    <lineage>
        <taxon>Archaea</taxon>
        <taxon>Methanobacteriati</taxon>
        <taxon>Methanobacteriota</taxon>
        <taxon>Stenosarchaea group</taxon>
        <taxon>Halobacteria</taxon>
        <taxon>Halobacteriales</taxon>
        <taxon>Natronomonadaceae</taxon>
        <taxon>Salinirubellus</taxon>
    </lineage>
</organism>
<evidence type="ECO:0000313" key="6">
    <source>
        <dbReference type="Proteomes" id="UP001057580"/>
    </source>
</evidence>
<dbReference type="SUPFAM" id="SSF53649">
    <property type="entry name" value="Alkaline phosphatase-like"/>
    <property type="match status" value="1"/>
</dbReference>
<name>A0A9E7R6N0_9EURY</name>
<dbReference type="InterPro" id="IPR000917">
    <property type="entry name" value="Sulfatase_N"/>
</dbReference>
<keyword evidence="6" id="KW-1185">Reference proteome</keyword>
<feature type="domain" description="Sulfatase N-terminal" evidence="4">
    <location>
        <begin position="20"/>
        <end position="368"/>
    </location>
</feature>
<dbReference type="RefSeq" id="WP_260643407.1">
    <property type="nucleotide sequence ID" value="NZ_CP104003.1"/>
</dbReference>
<dbReference type="PANTHER" id="PTHR42693:SF53">
    <property type="entry name" value="ENDO-4-O-SULFATASE"/>
    <property type="match status" value="1"/>
</dbReference>
<sequence>MHEGSSERRERDSSAASDDPNVLLVVLDSVRARNCSAYGHHEGTTPFLESFARERATLYEQARAPGARSVTSHASLFSGFHVEEHGVVSAAHKLDPSVSVFSTLREEGYATGVFSENDWITAVDVGLKDGFDTVVGARNVPFPDAVNPHEFVSNQGRGQYVTFLKEALADDHPVQSLANGAATKLQSDYKRFLPSSVRASTPAGVYVDSFLGWSERQSGPWGACVNLMDAHIPYEPAPEHDHWGGKRARELQSSFEDQKWAFNGGQRPWWQKKAVESLYDGAIRHCDAELERLVSELDRRGDLDDTLLVVTSDHGEGFGEPSRVRPGVRVAEHGVAPHEAVLHVPLVVRLPGQDGATRVERPASLTEFPRVVQAVRDSEHPTEGFRPDGPVLSTAVGLDEPLQERASAYVGDLSPWTADSRAVFDWDEGQGVVEKSLVNRDRAVTVTCRDAQTQYVDGGGDRPRERVAEAFAAVEQLDVRRSGGGVEDIDDATYDRLEDLGYV</sequence>
<accession>A0A9E7R6N0</accession>
<dbReference type="Proteomes" id="UP001057580">
    <property type="component" value="Chromosome"/>
</dbReference>
<protein>
    <submittedName>
        <fullName evidence="5">Sulfatase</fullName>
    </submittedName>
</protein>
<dbReference type="Pfam" id="PF00884">
    <property type="entry name" value="Sulfatase"/>
    <property type="match status" value="1"/>
</dbReference>
<gene>
    <name evidence="5" type="ORF">N0B31_08345</name>
</gene>
<evidence type="ECO:0000256" key="2">
    <source>
        <dbReference type="ARBA" id="ARBA00022801"/>
    </source>
</evidence>
<dbReference type="GeneID" id="74942425"/>
<dbReference type="CDD" id="cd16148">
    <property type="entry name" value="sulfatase_like"/>
    <property type="match status" value="1"/>
</dbReference>
<dbReference type="EMBL" id="CP104003">
    <property type="protein sequence ID" value="UWM56293.1"/>
    <property type="molecule type" value="Genomic_DNA"/>
</dbReference>
<evidence type="ECO:0000256" key="1">
    <source>
        <dbReference type="ARBA" id="ARBA00008779"/>
    </source>
</evidence>